<dbReference type="Gene3D" id="1.10.357.10">
    <property type="entry name" value="Tetracycline Repressor, domain 2"/>
    <property type="match status" value="1"/>
</dbReference>
<dbReference type="STRING" id="420998.JDO7802_02534"/>
<proteinExistence type="predicted"/>
<keyword evidence="7" id="KW-1185">Reference proteome</keyword>
<gene>
    <name evidence="6" type="ORF">JDO7802_02534</name>
</gene>
<accession>A0A0M6YKQ1</accession>
<evidence type="ECO:0000256" key="1">
    <source>
        <dbReference type="ARBA" id="ARBA00023015"/>
    </source>
</evidence>
<keyword evidence="3" id="KW-0804">Transcription</keyword>
<organism evidence="6 7">
    <name type="scientific">Jannaschia donghaensis</name>
    <dbReference type="NCBI Taxonomy" id="420998"/>
    <lineage>
        <taxon>Bacteria</taxon>
        <taxon>Pseudomonadati</taxon>
        <taxon>Pseudomonadota</taxon>
        <taxon>Alphaproteobacteria</taxon>
        <taxon>Rhodobacterales</taxon>
        <taxon>Roseobacteraceae</taxon>
        <taxon>Jannaschia</taxon>
    </lineage>
</organism>
<feature type="domain" description="HTH tetR-type" evidence="5">
    <location>
        <begin position="4"/>
        <end position="64"/>
    </location>
</feature>
<evidence type="ECO:0000313" key="6">
    <source>
        <dbReference type="EMBL" id="CTQ50510.1"/>
    </source>
</evidence>
<evidence type="ECO:0000256" key="2">
    <source>
        <dbReference type="ARBA" id="ARBA00023125"/>
    </source>
</evidence>
<keyword evidence="2 4" id="KW-0238">DNA-binding</keyword>
<dbReference type="SUPFAM" id="SSF46689">
    <property type="entry name" value="Homeodomain-like"/>
    <property type="match status" value="1"/>
</dbReference>
<evidence type="ECO:0000256" key="3">
    <source>
        <dbReference type="ARBA" id="ARBA00023163"/>
    </source>
</evidence>
<feature type="DNA-binding region" description="H-T-H motif" evidence="4">
    <location>
        <begin position="27"/>
        <end position="46"/>
    </location>
</feature>
<dbReference type="PRINTS" id="PR00455">
    <property type="entry name" value="HTHTETR"/>
</dbReference>
<dbReference type="InterPro" id="IPR023772">
    <property type="entry name" value="DNA-bd_HTH_TetR-type_CS"/>
</dbReference>
<dbReference type="Proteomes" id="UP000049222">
    <property type="component" value="Unassembled WGS sequence"/>
</dbReference>
<evidence type="ECO:0000259" key="5">
    <source>
        <dbReference type="PROSITE" id="PS50977"/>
    </source>
</evidence>
<evidence type="ECO:0000256" key="4">
    <source>
        <dbReference type="PROSITE-ProRule" id="PRU00335"/>
    </source>
</evidence>
<dbReference type="Pfam" id="PF00440">
    <property type="entry name" value="TetR_N"/>
    <property type="match status" value="1"/>
</dbReference>
<protein>
    <submittedName>
        <fullName evidence="6">Transcriptional regulator BetI</fullName>
    </submittedName>
</protein>
<reference evidence="6 7" key="1">
    <citation type="submission" date="2015-07" db="EMBL/GenBank/DDBJ databases">
        <authorList>
            <person name="Noorani M."/>
        </authorList>
    </citation>
    <scope>NUCLEOTIDE SEQUENCE [LARGE SCALE GENOMIC DNA]</scope>
    <source>
        <strain evidence="6 7">CECT 7802</strain>
    </source>
</reference>
<dbReference type="PANTHER" id="PTHR30055">
    <property type="entry name" value="HTH-TYPE TRANSCRIPTIONAL REGULATOR RUTR"/>
    <property type="match status" value="1"/>
</dbReference>
<dbReference type="PROSITE" id="PS01081">
    <property type="entry name" value="HTH_TETR_1"/>
    <property type="match status" value="1"/>
</dbReference>
<dbReference type="InterPro" id="IPR050109">
    <property type="entry name" value="HTH-type_TetR-like_transc_reg"/>
</dbReference>
<evidence type="ECO:0000313" key="7">
    <source>
        <dbReference type="Proteomes" id="UP000049222"/>
    </source>
</evidence>
<dbReference type="GO" id="GO:0000976">
    <property type="term" value="F:transcription cis-regulatory region binding"/>
    <property type="evidence" value="ECO:0007669"/>
    <property type="project" value="TreeGrafter"/>
</dbReference>
<dbReference type="RefSeq" id="WP_187298136.1">
    <property type="nucleotide sequence ID" value="NZ_CXSU01000012.1"/>
</dbReference>
<keyword evidence="1" id="KW-0805">Transcription regulation</keyword>
<dbReference type="InterPro" id="IPR009057">
    <property type="entry name" value="Homeodomain-like_sf"/>
</dbReference>
<dbReference type="EMBL" id="CXSU01000012">
    <property type="protein sequence ID" value="CTQ50510.1"/>
    <property type="molecule type" value="Genomic_DNA"/>
</dbReference>
<dbReference type="GO" id="GO:0003700">
    <property type="term" value="F:DNA-binding transcription factor activity"/>
    <property type="evidence" value="ECO:0007669"/>
    <property type="project" value="TreeGrafter"/>
</dbReference>
<dbReference type="PANTHER" id="PTHR30055:SF234">
    <property type="entry name" value="HTH-TYPE TRANSCRIPTIONAL REGULATOR BETI"/>
    <property type="match status" value="1"/>
</dbReference>
<name>A0A0M6YKQ1_9RHOB</name>
<dbReference type="InterPro" id="IPR001647">
    <property type="entry name" value="HTH_TetR"/>
</dbReference>
<sequence>MRQETRREMILSIALEMIAERGIAGLSTRELSRRAGVSEALIFHHFRTKVGLIVAAARSGDTLLSKLVALTKGPPPEDLGAVVDTVTAEAVRRMAPGAPGRAFGATMMSDDPKIADIRAEGLLLFAQARTALVDWMNQTPRPLRHGGTAAAQTLLEGVMWRLATLPNDAEGWARTAPDSFADLALRWRALHLED</sequence>
<dbReference type="PROSITE" id="PS50977">
    <property type="entry name" value="HTH_TETR_2"/>
    <property type="match status" value="1"/>
</dbReference>
<dbReference type="AlphaFoldDB" id="A0A0M6YKQ1"/>